<dbReference type="PIRSF" id="PIRSF000530">
    <property type="entry name" value="Galactokinase"/>
    <property type="match status" value="1"/>
</dbReference>
<reference evidence="16 17" key="1">
    <citation type="submission" date="2014-01" db="EMBL/GenBank/DDBJ databases">
        <title>Full genme sequencing of cellulolytic bacterium Gynuella sunshinyii YC6258T gen. nov., sp. nov.</title>
        <authorList>
            <person name="Khan H."/>
            <person name="Chung E.J."/>
            <person name="Chung Y.R."/>
        </authorList>
    </citation>
    <scope>NUCLEOTIDE SEQUENCE [LARGE SCALE GENOMIC DNA]</scope>
    <source>
        <strain evidence="16 17">YC6258</strain>
    </source>
</reference>
<dbReference type="Proteomes" id="UP000032266">
    <property type="component" value="Chromosome"/>
</dbReference>
<proteinExistence type="inferred from homology"/>
<evidence type="ECO:0000313" key="17">
    <source>
        <dbReference type="Proteomes" id="UP000032266"/>
    </source>
</evidence>
<evidence type="ECO:0000259" key="14">
    <source>
        <dbReference type="Pfam" id="PF08544"/>
    </source>
</evidence>
<dbReference type="InterPro" id="IPR000705">
    <property type="entry name" value="Galactokinase"/>
</dbReference>
<keyword evidence="8 11" id="KW-0460">Magnesium</keyword>
<evidence type="ECO:0000256" key="3">
    <source>
        <dbReference type="ARBA" id="ARBA00022679"/>
    </source>
</evidence>
<dbReference type="UniPathway" id="UPA00214"/>
<feature type="binding site" evidence="11">
    <location>
        <begin position="124"/>
        <end position="130"/>
    </location>
    <ligand>
        <name>ATP</name>
        <dbReference type="ChEBI" id="CHEBI:30616"/>
    </ligand>
</feature>
<keyword evidence="9 11" id="KW-0299">Galactose metabolism</keyword>
<name>A0A0C5VSQ8_9GAMM</name>
<keyword evidence="5 11" id="KW-0547">Nucleotide-binding</keyword>
<dbReference type="KEGG" id="gsn:YC6258_04341"/>
<organism evidence="16 17">
    <name type="scientific">Gynuella sunshinyii YC6258</name>
    <dbReference type="NCBI Taxonomy" id="1445510"/>
    <lineage>
        <taxon>Bacteria</taxon>
        <taxon>Pseudomonadati</taxon>
        <taxon>Pseudomonadota</taxon>
        <taxon>Gammaproteobacteria</taxon>
        <taxon>Oceanospirillales</taxon>
        <taxon>Saccharospirillaceae</taxon>
        <taxon>Gynuella</taxon>
    </lineage>
</organism>
<dbReference type="FunFam" id="3.30.230.10:FF:000017">
    <property type="entry name" value="Galactokinase"/>
    <property type="match status" value="1"/>
</dbReference>
<comment type="function">
    <text evidence="11">Catalyzes the transfer of the gamma-phosphate of ATP to D-galactose to form alpha-D-galactose-1-phosphate (Gal-1-P).</text>
</comment>
<dbReference type="PROSITE" id="PS00106">
    <property type="entry name" value="GALACTOKINASE"/>
    <property type="match status" value="1"/>
</dbReference>
<dbReference type="InterPro" id="IPR006203">
    <property type="entry name" value="GHMP_knse_ATP-bd_CS"/>
</dbReference>
<comment type="pathway">
    <text evidence="11">Carbohydrate metabolism; galactose metabolism.</text>
</comment>
<feature type="domain" description="GHMP kinase N-terminal" evidence="13">
    <location>
        <begin position="94"/>
        <end position="181"/>
    </location>
</feature>
<dbReference type="Gene3D" id="3.30.70.890">
    <property type="entry name" value="GHMP kinase, C-terminal domain"/>
    <property type="match status" value="1"/>
</dbReference>
<dbReference type="PROSITE" id="PS00627">
    <property type="entry name" value="GHMP_KINASES_ATP"/>
    <property type="match status" value="1"/>
</dbReference>
<dbReference type="GO" id="GO:0005524">
    <property type="term" value="F:ATP binding"/>
    <property type="evidence" value="ECO:0007669"/>
    <property type="project" value="UniProtKB-UniRule"/>
</dbReference>
<dbReference type="STRING" id="1445510.YC6258_04341"/>
<feature type="binding site" evidence="11">
    <location>
        <begin position="34"/>
        <end position="37"/>
    </location>
    <ligand>
        <name>substrate</name>
    </ligand>
</feature>
<dbReference type="Pfam" id="PF08544">
    <property type="entry name" value="GHMP_kinases_C"/>
    <property type="match status" value="1"/>
</dbReference>
<evidence type="ECO:0000256" key="11">
    <source>
        <dbReference type="HAMAP-Rule" id="MF_00246"/>
    </source>
</evidence>
<dbReference type="AlphaFoldDB" id="A0A0C5VSQ8"/>
<dbReference type="EMBL" id="CP007142">
    <property type="protein sequence ID" value="AJQ96373.1"/>
    <property type="molecule type" value="Genomic_DNA"/>
</dbReference>
<evidence type="ECO:0000256" key="1">
    <source>
        <dbReference type="ARBA" id="ARBA00006566"/>
    </source>
</evidence>
<dbReference type="InterPro" id="IPR006204">
    <property type="entry name" value="GHMP_kinase_N_dom"/>
</dbReference>
<evidence type="ECO:0000256" key="10">
    <source>
        <dbReference type="ARBA" id="ARBA00023277"/>
    </source>
</evidence>
<dbReference type="NCBIfam" id="NF003472">
    <property type="entry name" value="PRK05101.1"/>
    <property type="match status" value="1"/>
</dbReference>
<feature type="site" description="Transition state stabilizer" evidence="11">
    <location>
        <position position="28"/>
    </location>
</feature>
<dbReference type="HOGENOM" id="CLU_017814_2_1_6"/>
<keyword evidence="6 11" id="KW-0418">Kinase</keyword>
<dbReference type="PANTHER" id="PTHR10457:SF7">
    <property type="entry name" value="GALACTOKINASE-RELATED"/>
    <property type="match status" value="1"/>
</dbReference>
<dbReference type="Pfam" id="PF10509">
    <property type="entry name" value="GalKase_gal_bdg"/>
    <property type="match status" value="1"/>
</dbReference>
<dbReference type="PANTHER" id="PTHR10457">
    <property type="entry name" value="MEVALONATE KINASE/GALACTOKINASE"/>
    <property type="match status" value="1"/>
</dbReference>
<evidence type="ECO:0000256" key="6">
    <source>
        <dbReference type="ARBA" id="ARBA00022777"/>
    </source>
</evidence>
<keyword evidence="17" id="KW-1185">Reference proteome</keyword>
<evidence type="ECO:0000256" key="4">
    <source>
        <dbReference type="ARBA" id="ARBA00022723"/>
    </source>
</evidence>
<feature type="binding site" evidence="11">
    <location>
        <position position="130"/>
    </location>
    <ligand>
        <name>Mg(2+)</name>
        <dbReference type="ChEBI" id="CHEBI:18420"/>
    </ligand>
</feature>
<dbReference type="Pfam" id="PF00288">
    <property type="entry name" value="GHMP_kinases_N"/>
    <property type="match status" value="1"/>
</dbReference>
<evidence type="ECO:0000313" key="16">
    <source>
        <dbReference type="EMBL" id="AJQ96373.1"/>
    </source>
</evidence>
<comment type="catalytic activity">
    <reaction evidence="11">
        <text>alpha-D-galactose + ATP = alpha-D-galactose 1-phosphate + ADP + H(+)</text>
        <dbReference type="Rhea" id="RHEA:13553"/>
        <dbReference type="ChEBI" id="CHEBI:15378"/>
        <dbReference type="ChEBI" id="CHEBI:28061"/>
        <dbReference type="ChEBI" id="CHEBI:30616"/>
        <dbReference type="ChEBI" id="CHEBI:58336"/>
        <dbReference type="ChEBI" id="CHEBI:456216"/>
        <dbReference type="EC" id="2.7.1.6"/>
    </reaction>
</comment>
<keyword evidence="2 11" id="KW-0963">Cytoplasm</keyword>
<comment type="caution">
    <text evidence="11">Lacks conserved residue(s) required for the propagation of feature annotation.</text>
</comment>
<comment type="similarity">
    <text evidence="1 11">Belongs to the GHMP kinase family. GalK subfamily.</text>
</comment>
<dbReference type="InterPro" id="IPR013750">
    <property type="entry name" value="GHMP_kinase_C_dom"/>
</dbReference>
<dbReference type="InterPro" id="IPR019741">
    <property type="entry name" value="Galactokinase_CS"/>
</dbReference>
<dbReference type="InterPro" id="IPR006206">
    <property type="entry name" value="Mevalonate/galactokinase"/>
</dbReference>
<dbReference type="FunFam" id="3.30.70.890:FF:000001">
    <property type="entry name" value="Galactokinase"/>
    <property type="match status" value="1"/>
</dbReference>
<dbReference type="RefSeq" id="WP_044618391.1">
    <property type="nucleotide sequence ID" value="NZ_CP007142.1"/>
</dbReference>
<keyword evidence="3 11" id="KW-0808">Transferase</keyword>
<keyword evidence="10 11" id="KW-0119">Carbohydrate metabolism</keyword>
<dbReference type="InterPro" id="IPR019539">
    <property type="entry name" value="GalKase_N"/>
</dbReference>
<dbReference type="GO" id="GO:0000287">
    <property type="term" value="F:magnesium ion binding"/>
    <property type="evidence" value="ECO:0007669"/>
    <property type="project" value="UniProtKB-UniRule"/>
</dbReference>
<dbReference type="EC" id="2.7.1.6" evidence="11 12"/>
<sequence>MTLEDQLNQTFLSLYQRSADKIYQAPGRVNIIGEHTDYNDGFVLPAAIDYCNMIAASARDDRVIELTAVNMGLSTSRFHLDEEITADPDASWSNYIRGVVIELKQRGYQLCGANLVITGNVPTGAGLSSSAALEMVTVSCLCDLSGETIDGVQAALVGQAAENNFVGTQCGIMDQLISALGVSERALLIDCRSLETKTYKLPENTSLVIINSAVKRGLVDSEYNVRRQQCEQVARQLNVKALRDVSLTQLESHKDQIDPVAYKRALHVVTENDRTVQAAQAMEAGDMKLLSTLMAQSHISMRDDFEITVPAIDTLVDIIAEVVGQNGGVRMTGGGFGGCVIALVPEALQQQVIEAVTEQYPAKTGLTPEIFICKASQGAFANQA</sequence>
<dbReference type="InterPro" id="IPR014721">
    <property type="entry name" value="Ribsml_uS5_D2-typ_fold_subgr"/>
</dbReference>
<evidence type="ECO:0000256" key="5">
    <source>
        <dbReference type="ARBA" id="ARBA00022741"/>
    </source>
</evidence>
<dbReference type="InterPro" id="IPR020568">
    <property type="entry name" value="Ribosomal_Su5_D2-typ_SF"/>
</dbReference>
<comment type="subcellular location">
    <subcellularLocation>
        <location evidence="11">Cytoplasm</location>
    </subcellularLocation>
</comment>
<dbReference type="GO" id="GO:0005829">
    <property type="term" value="C:cytosol"/>
    <property type="evidence" value="ECO:0007669"/>
    <property type="project" value="TreeGrafter"/>
</dbReference>
<dbReference type="NCBIfam" id="TIGR00131">
    <property type="entry name" value="gal_kin"/>
    <property type="match status" value="1"/>
</dbReference>
<evidence type="ECO:0000256" key="12">
    <source>
        <dbReference type="NCBIfam" id="TIGR00131"/>
    </source>
</evidence>
<dbReference type="GO" id="GO:0004335">
    <property type="term" value="F:galactokinase activity"/>
    <property type="evidence" value="ECO:0007669"/>
    <property type="project" value="UniProtKB-UniRule"/>
</dbReference>
<dbReference type="PRINTS" id="PR00473">
    <property type="entry name" value="GALCTOKINASE"/>
</dbReference>
<evidence type="ECO:0000259" key="13">
    <source>
        <dbReference type="Pfam" id="PF00288"/>
    </source>
</evidence>
<dbReference type="InterPro" id="IPR036554">
    <property type="entry name" value="GHMP_kinase_C_sf"/>
</dbReference>
<evidence type="ECO:0000256" key="8">
    <source>
        <dbReference type="ARBA" id="ARBA00022842"/>
    </source>
</evidence>
<dbReference type="HAMAP" id="MF_00246">
    <property type="entry name" value="Galactokinase"/>
    <property type="match status" value="1"/>
</dbReference>
<dbReference type="SUPFAM" id="SSF54211">
    <property type="entry name" value="Ribosomal protein S5 domain 2-like"/>
    <property type="match status" value="1"/>
</dbReference>
<keyword evidence="4 11" id="KW-0479">Metal-binding</keyword>
<dbReference type="PRINTS" id="PR00959">
    <property type="entry name" value="MEVGALKINASE"/>
</dbReference>
<dbReference type="PATRIC" id="fig|1445510.3.peg.4307"/>
<feature type="binding site" evidence="11">
    <location>
        <position position="162"/>
    </location>
    <ligand>
        <name>Mg(2+)</name>
        <dbReference type="ChEBI" id="CHEBI:18420"/>
    </ligand>
</feature>
<dbReference type="InterPro" id="IPR022963">
    <property type="entry name" value="Galactokinase_bac"/>
</dbReference>
<feature type="binding site" evidence="11">
    <location>
        <position position="223"/>
    </location>
    <ligand>
        <name>substrate</name>
    </ligand>
</feature>
<dbReference type="SUPFAM" id="SSF55060">
    <property type="entry name" value="GHMP Kinase, C-terminal domain"/>
    <property type="match status" value="1"/>
</dbReference>
<gene>
    <name evidence="11" type="primary">galK</name>
    <name evidence="16" type="ORF">YC6258_04341</name>
</gene>
<protein>
    <recommendedName>
        <fullName evidence="11 12">Galactokinase</fullName>
        <ecNumber evidence="11 12">2.7.1.6</ecNumber>
    </recommendedName>
    <alternativeName>
        <fullName evidence="11">Galactose kinase</fullName>
    </alternativeName>
</protein>
<dbReference type="OrthoDB" id="250531at2"/>
<feature type="domain" description="GHMP kinase C-terminal" evidence="14">
    <location>
        <begin position="279"/>
        <end position="361"/>
    </location>
</feature>
<keyword evidence="7 11" id="KW-0067">ATP-binding</keyword>
<feature type="domain" description="Galactokinase N-terminal" evidence="15">
    <location>
        <begin position="10"/>
        <end position="57"/>
    </location>
</feature>
<evidence type="ECO:0000256" key="9">
    <source>
        <dbReference type="ARBA" id="ARBA00023144"/>
    </source>
</evidence>
<evidence type="ECO:0000256" key="2">
    <source>
        <dbReference type="ARBA" id="ARBA00022490"/>
    </source>
</evidence>
<evidence type="ECO:0000259" key="15">
    <source>
        <dbReference type="Pfam" id="PF10509"/>
    </source>
</evidence>
<dbReference type="GO" id="GO:0006012">
    <property type="term" value="P:galactose metabolic process"/>
    <property type="evidence" value="ECO:0007669"/>
    <property type="project" value="UniProtKB-UniRule"/>
</dbReference>
<feature type="active site" description="Proton acceptor" evidence="11">
    <location>
        <position position="174"/>
    </location>
</feature>
<evidence type="ECO:0000256" key="7">
    <source>
        <dbReference type="ARBA" id="ARBA00022840"/>
    </source>
</evidence>
<dbReference type="Gene3D" id="3.30.230.10">
    <property type="match status" value="1"/>
</dbReference>
<accession>A0A0C5VSQ8</accession>